<evidence type="ECO:0000256" key="12">
    <source>
        <dbReference type="ARBA" id="ARBA00023157"/>
    </source>
</evidence>
<evidence type="ECO:0000256" key="4">
    <source>
        <dbReference type="ARBA" id="ARBA00022679"/>
    </source>
</evidence>
<proteinExistence type="predicted"/>
<dbReference type="GO" id="GO:0046872">
    <property type="term" value="F:metal ion binding"/>
    <property type="evidence" value="ECO:0007669"/>
    <property type="project" value="UniProtKB-KW"/>
</dbReference>
<evidence type="ECO:0000256" key="3">
    <source>
        <dbReference type="ARBA" id="ARBA00022676"/>
    </source>
</evidence>
<keyword evidence="8" id="KW-0735">Signal-anchor</keyword>
<sequence>MKHAYLIMAHNNFEQLLILLELLDFPDNVIFIHVDKKSEVPAYISDLVLTYSPIIFTERINVYWGDYSQIDCELTLLQAAFDYPLSFSYYHLISGVDLPLVDQKKFHDFFEINKGKEFVSFIDKKWTEEHRIIKKRIYGYSVFQKYYRSKIKSMNKIFRLIDKISVELQLLFRINRTKMLNEEFMFGPNWFSITNEFTEYILGNRGWIEKVFRYTLCGDEIFLQTLMYNSEFYKKNYGENLRYVDWERGNPYIFKLNDYEELENSSKLFARKFDTTIDCKIIERICESINERKD</sequence>
<dbReference type="AlphaFoldDB" id="A0A1C0YIQ4"/>
<name>A0A1C0YIQ4_9BACL</name>
<keyword evidence="4" id="KW-0808">Transferase</keyword>
<dbReference type="EMBL" id="MATO01000058">
    <property type="protein sequence ID" value="OCS87062.1"/>
    <property type="molecule type" value="Genomic_DNA"/>
</dbReference>
<dbReference type="PANTHER" id="PTHR46025">
    <property type="entry name" value="XYLOSYLTRANSFERASE OXT"/>
    <property type="match status" value="1"/>
</dbReference>
<keyword evidence="6" id="KW-0479">Metal-binding</keyword>
<dbReference type="InterPro" id="IPR043538">
    <property type="entry name" value="XYLT"/>
</dbReference>
<comment type="subcellular location">
    <subcellularLocation>
        <location evidence="2">Endoplasmic reticulum membrane</location>
        <topology evidence="2">Single-pass type II membrane protein</topology>
    </subcellularLocation>
    <subcellularLocation>
        <location evidence="1">Golgi apparatus membrane</location>
        <topology evidence="1">Single-pass type II membrane protein</topology>
    </subcellularLocation>
</comment>
<evidence type="ECO:0000256" key="13">
    <source>
        <dbReference type="ARBA" id="ARBA00023180"/>
    </source>
</evidence>
<dbReference type="PANTHER" id="PTHR46025:SF3">
    <property type="entry name" value="XYLOSYLTRANSFERASE OXT"/>
    <property type="match status" value="1"/>
</dbReference>
<keyword evidence="7" id="KW-0256">Endoplasmic reticulum</keyword>
<keyword evidence="11" id="KW-0472">Membrane</keyword>
<dbReference type="GO" id="GO:0015012">
    <property type="term" value="P:heparan sulfate proteoglycan biosynthetic process"/>
    <property type="evidence" value="ECO:0007669"/>
    <property type="project" value="TreeGrafter"/>
</dbReference>
<evidence type="ECO:0000313" key="16">
    <source>
        <dbReference type="Proteomes" id="UP000093482"/>
    </source>
</evidence>
<evidence type="ECO:0000256" key="14">
    <source>
        <dbReference type="ARBA" id="ARBA00042865"/>
    </source>
</evidence>
<evidence type="ECO:0000256" key="7">
    <source>
        <dbReference type="ARBA" id="ARBA00022824"/>
    </source>
</evidence>
<evidence type="ECO:0000256" key="9">
    <source>
        <dbReference type="ARBA" id="ARBA00022989"/>
    </source>
</evidence>
<reference evidence="15 16" key="1">
    <citation type="submission" date="2016-07" db="EMBL/GenBank/DDBJ databases">
        <title>Caryophanon latum genome sequencing.</title>
        <authorList>
            <person name="Verma A."/>
            <person name="Pal Y."/>
            <person name="Krishnamurthi S."/>
        </authorList>
    </citation>
    <scope>NUCLEOTIDE SEQUENCE [LARGE SCALE GENOMIC DNA]</scope>
    <source>
        <strain evidence="15 16">DSM 14151</strain>
    </source>
</reference>
<dbReference type="Pfam" id="PF02485">
    <property type="entry name" value="Branch"/>
    <property type="match status" value="1"/>
</dbReference>
<comment type="caution">
    <text evidence="15">The sequence shown here is derived from an EMBL/GenBank/DDBJ whole genome shotgun (WGS) entry which is preliminary data.</text>
</comment>
<dbReference type="GO" id="GO:0050650">
    <property type="term" value="P:chondroitin sulfate proteoglycan biosynthetic process"/>
    <property type="evidence" value="ECO:0007669"/>
    <property type="project" value="TreeGrafter"/>
</dbReference>
<dbReference type="GO" id="GO:0030158">
    <property type="term" value="F:protein xylosyltransferase activity"/>
    <property type="evidence" value="ECO:0007669"/>
    <property type="project" value="InterPro"/>
</dbReference>
<organism evidence="15 16">
    <name type="scientific">Caryophanon latum</name>
    <dbReference type="NCBI Taxonomy" id="33977"/>
    <lineage>
        <taxon>Bacteria</taxon>
        <taxon>Bacillati</taxon>
        <taxon>Bacillota</taxon>
        <taxon>Bacilli</taxon>
        <taxon>Bacillales</taxon>
        <taxon>Caryophanaceae</taxon>
        <taxon>Caryophanon</taxon>
    </lineage>
</organism>
<dbReference type="OrthoDB" id="7943907at2"/>
<keyword evidence="5" id="KW-0812">Transmembrane</keyword>
<protein>
    <recommendedName>
        <fullName evidence="14">Peptide O-xylosyltransferase</fullName>
    </recommendedName>
</protein>
<dbReference type="GO" id="GO:0016020">
    <property type="term" value="C:membrane"/>
    <property type="evidence" value="ECO:0007669"/>
    <property type="project" value="InterPro"/>
</dbReference>
<dbReference type="RefSeq" id="WP_066465927.1">
    <property type="nucleotide sequence ID" value="NZ_MATO01000058.1"/>
</dbReference>
<keyword evidence="16" id="KW-1185">Reference proteome</keyword>
<accession>A0A1C0YIQ4</accession>
<evidence type="ECO:0000256" key="2">
    <source>
        <dbReference type="ARBA" id="ARBA00004648"/>
    </source>
</evidence>
<keyword evidence="12" id="KW-1015">Disulfide bond</keyword>
<keyword evidence="3" id="KW-0328">Glycosyltransferase</keyword>
<evidence type="ECO:0000256" key="5">
    <source>
        <dbReference type="ARBA" id="ARBA00022692"/>
    </source>
</evidence>
<keyword evidence="13" id="KW-0325">Glycoprotein</keyword>
<dbReference type="Proteomes" id="UP000093482">
    <property type="component" value="Unassembled WGS sequence"/>
</dbReference>
<evidence type="ECO:0000313" key="15">
    <source>
        <dbReference type="EMBL" id="OCS87062.1"/>
    </source>
</evidence>
<evidence type="ECO:0000256" key="8">
    <source>
        <dbReference type="ARBA" id="ARBA00022968"/>
    </source>
</evidence>
<evidence type="ECO:0000256" key="6">
    <source>
        <dbReference type="ARBA" id="ARBA00022723"/>
    </source>
</evidence>
<keyword evidence="9" id="KW-1133">Transmembrane helix</keyword>
<dbReference type="InterPro" id="IPR003406">
    <property type="entry name" value="Glyco_trans_14"/>
</dbReference>
<evidence type="ECO:0000256" key="11">
    <source>
        <dbReference type="ARBA" id="ARBA00023136"/>
    </source>
</evidence>
<keyword evidence="10" id="KW-0333">Golgi apparatus</keyword>
<evidence type="ECO:0000256" key="1">
    <source>
        <dbReference type="ARBA" id="ARBA00004323"/>
    </source>
</evidence>
<gene>
    <name evidence="15" type="ORF">A6K76_14105</name>
</gene>
<evidence type="ECO:0000256" key="10">
    <source>
        <dbReference type="ARBA" id="ARBA00023034"/>
    </source>
</evidence>